<evidence type="ECO:0000313" key="2">
    <source>
        <dbReference type="EMBL" id="SCW61539.1"/>
    </source>
</evidence>
<dbReference type="PROSITE" id="PS51318">
    <property type="entry name" value="TAT"/>
    <property type="match status" value="1"/>
</dbReference>
<dbReference type="Proteomes" id="UP000199150">
    <property type="component" value="Unassembled WGS sequence"/>
</dbReference>
<dbReference type="Pfam" id="PF10091">
    <property type="entry name" value="Glycoamylase"/>
    <property type="match status" value="1"/>
</dbReference>
<feature type="domain" description="Glycoamylase-like" evidence="1">
    <location>
        <begin position="220"/>
        <end position="465"/>
    </location>
</feature>
<dbReference type="OrthoDB" id="5937621at2"/>
<dbReference type="EMBL" id="FMTS01000003">
    <property type="protein sequence ID" value="SCW61539.1"/>
    <property type="molecule type" value="Genomic_DNA"/>
</dbReference>
<dbReference type="RefSeq" id="WP_090647746.1">
    <property type="nucleotide sequence ID" value="NZ_CBCRYE010000001.1"/>
</dbReference>
<name>A0A1G4RZP3_9CAUL</name>
<dbReference type="InterPro" id="IPR006311">
    <property type="entry name" value="TAT_signal"/>
</dbReference>
<keyword evidence="3" id="KW-1185">Reference proteome</keyword>
<dbReference type="PIRSF" id="PIRSF028431">
    <property type="entry name" value="UCP028431"/>
    <property type="match status" value="1"/>
</dbReference>
<evidence type="ECO:0000259" key="1">
    <source>
        <dbReference type="Pfam" id="PF10091"/>
    </source>
</evidence>
<dbReference type="Gene3D" id="1.50.10.140">
    <property type="match status" value="1"/>
</dbReference>
<dbReference type="AlphaFoldDB" id="A0A1G4RZP3"/>
<proteinExistence type="predicted"/>
<gene>
    <name evidence="2" type="ORF">SAMN02927928_2231</name>
</gene>
<reference evidence="3" key="1">
    <citation type="submission" date="2016-10" db="EMBL/GenBank/DDBJ databases">
        <authorList>
            <person name="Varghese N."/>
            <person name="Submissions S."/>
        </authorList>
    </citation>
    <scope>NUCLEOTIDE SEQUENCE [LARGE SCALE GENOMIC DNA]</scope>
    <source>
        <strain evidence="3">CGMCC 1.3431</strain>
    </source>
</reference>
<protein>
    <recommendedName>
        <fullName evidence="1">Glycoamylase-like domain-containing protein</fullName>
    </recommendedName>
</protein>
<accession>A0A1G4RZP3</accession>
<dbReference type="PROSITE" id="PS51257">
    <property type="entry name" value="PROKAR_LIPOPROTEIN"/>
    <property type="match status" value="1"/>
</dbReference>
<dbReference type="InterPro" id="IPR016883">
    <property type="entry name" value="UCP028431"/>
</dbReference>
<dbReference type="STRING" id="260084.SAMN02927928_2231"/>
<dbReference type="InterPro" id="IPR019282">
    <property type="entry name" value="Glycoamylase-like_cons_dom"/>
</dbReference>
<evidence type="ECO:0000313" key="3">
    <source>
        <dbReference type="Proteomes" id="UP000199150"/>
    </source>
</evidence>
<sequence>MVSRSGFSRRNLMLGIGAAGLLAACARPQTAPKNVEFDARLADLHRRTFTYFWETTDTKTGLAPDNWPNPDFCSIAATGFALTAYAIGCKSGYVSRFDAAERTRTTLRTFWNGQQGPAAEGMMGHKGFFYHFLHMDTGLRYNKVELSSIDTALFLCGALTAAAFFDGRNAIETEIRDLAIKLYERVDWTFMARENGLVSMGWHPEPGMKDHDAKGLINRNWDRYNEGMMIYHLGMASPTHPLPAKAWESWTATLDTWGNNFGEPHLGFAPMFGHQYSHAWFDYRGIADAFMRGKGIDYFINSQRATAAQRKYAVKNPGGFRDYGADIWGLTACRGPGYVKAKVNGREVQFQEYAARGPQTGDKEGMDDGTIAPTAAAGSVMFAPDICVPAIHAMRDRYGSDLYGQYGFMDAFNPSFPADLPSKTGVHTEKAGWVSKEHLGIDQGPILIGLENYRSGFVWDMFNRSAVTGPLVKKAFLAAGFQPVAEAGNWLKA</sequence>
<organism evidence="2 3">
    <name type="scientific">Asticcacaulis taihuensis</name>
    <dbReference type="NCBI Taxonomy" id="260084"/>
    <lineage>
        <taxon>Bacteria</taxon>
        <taxon>Pseudomonadati</taxon>
        <taxon>Pseudomonadota</taxon>
        <taxon>Alphaproteobacteria</taxon>
        <taxon>Caulobacterales</taxon>
        <taxon>Caulobacteraceae</taxon>
        <taxon>Asticcacaulis</taxon>
    </lineage>
</organism>